<organism evidence="1 2">
    <name type="scientific">Hevea brasiliensis</name>
    <name type="common">Para rubber tree</name>
    <name type="synonym">Siphonia brasiliensis</name>
    <dbReference type="NCBI Taxonomy" id="3981"/>
    <lineage>
        <taxon>Eukaryota</taxon>
        <taxon>Viridiplantae</taxon>
        <taxon>Streptophyta</taxon>
        <taxon>Embryophyta</taxon>
        <taxon>Tracheophyta</taxon>
        <taxon>Spermatophyta</taxon>
        <taxon>Magnoliopsida</taxon>
        <taxon>eudicotyledons</taxon>
        <taxon>Gunneridae</taxon>
        <taxon>Pentapetalae</taxon>
        <taxon>rosids</taxon>
        <taxon>fabids</taxon>
        <taxon>Malpighiales</taxon>
        <taxon>Euphorbiaceae</taxon>
        <taxon>Crotonoideae</taxon>
        <taxon>Micrandreae</taxon>
        <taxon>Hevea</taxon>
    </lineage>
</organism>
<gene>
    <name evidence="1" type="ORF">GH714_042737</name>
</gene>
<sequence length="132" mass="14409">MRFLRLATMASSFECKDGNARLGVYLGAAEKSKSHPQRLANRPARNYQPLGRYFVGSGGLRVCCEAVPFLPALFARLMASLSSCAAPSISALNSSFCVCSAAGCDEALRVFVVGHPPYHRSLPAWWHQWAFV</sequence>
<dbReference type="EMBL" id="JAAGAX010000511">
    <property type="protein sequence ID" value="KAF2281913.1"/>
    <property type="molecule type" value="Genomic_DNA"/>
</dbReference>
<comment type="caution">
    <text evidence="1">The sequence shown here is derived from an EMBL/GenBank/DDBJ whole genome shotgun (WGS) entry which is preliminary data.</text>
</comment>
<dbReference type="Proteomes" id="UP000467840">
    <property type="component" value="Unassembled WGS sequence"/>
</dbReference>
<evidence type="ECO:0000313" key="2">
    <source>
        <dbReference type="Proteomes" id="UP000467840"/>
    </source>
</evidence>
<name>A0A6A6K0Q9_HEVBR</name>
<protein>
    <submittedName>
        <fullName evidence="1">Uncharacterized protein</fullName>
    </submittedName>
</protein>
<accession>A0A6A6K0Q9</accession>
<keyword evidence="2" id="KW-1185">Reference proteome</keyword>
<proteinExistence type="predicted"/>
<dbReference type="AlphaFoldDB" id="A0A6A6K0Q9"/>
<reference evidence="1 2" key="1">
    <citation type="journal article" date="2020" name="Mol. Plant">
        <title>The Chromosome-Based Rubber Tree Genome Provides New Insights into Spurge Genome Evolution and Rubber Biosynthesis.</title>
        <authorList>
            <person name="Liu J."/>
            <person name="Shi C."/>
            <person name="Shi C.C."/>
            <person name="Li W."/>
            <person name="Zhang Q.J."/>
            <person name="Zhang Y."/>
            <person name="Li K."/>
            <person name="Lu H.F."/>
            <person name="Shi C."/>
            <person name="Zhu S.T."/>
            <person name="Xiao Z.Y."/>
            <person name="Nan H."/>
            <person name="Yue Y."/>
            <person name="Zhu X.G."/>
            <person name="Wu Y."/>
            <person name="Hong X.N."/>
            <person name="Fan G.Y."/>
            <person name="Tong Y."/>
            <person name="Zhang D."/>
            <person name="Mao C.L."/>
            <person name="Liu Y.L."/>
            <person name="Hao S.J."/>
            <person name="Liu W.Q."/>
            <person name="Lv M.Q."/>
            <person name="Zhang H.B."/>
            <person name="Liu Y."/>
            <person name="Hu-Tang G.R."/>
            <person name="Wang J.P."/>
            <person name="Wang J.H."/>
            <person name="Sun Y.H."/>
            <person name="Ni S.B."/>
            <person name="Chen W.B."/>
            <person name="Zhang X.C."/>
            <person name="Jiao Y.N."/>
            <person name="Eichler E.E."/>
            <person name="Li G.H."/>
            <person name="Liu X."/>
            <person name="Gao L.Z."/>
        </authorList>
    </citation>
    <scope>NUCLEOTIDE SEQUENCE [LARGE SCALE GENOMIC DNA]</scope>
    <source>
        <strain evidence="2">cv. GT1</strain>
        <tissue evidence="1">Leaf</tissue>
    </source>
</reference>
<evidence type="ECO:0000313" key="1">
    <source>
        <dbReference type="EMBL" id="KAF2281913.1"/>
    </source>
</evidence>